<organism evidence="2 3">
    <name type="scientific">Fulvivirga lutea</name>
    <dbReference type="NCBI Taxonomy" id="2810512"/>
    <lineage>
        <taxon>Bacteria</taxon>
        <taxon>Pseudomonadati</taxon>
        <taxon>Bacteroidota</taxon>
        <taxon>Cytophagia</taxon>
        <taxon>Cytophagales</taxon>
        <taxon>Fulvivirgaceae</taxon>
        <taxon>Fulvivirga</taxon>
    </lineage>
</organism>
<dbReference type="AlphaFoldDB" id="A0A974WE04"/>
<keyword evidence="3" id="KW-1185">Reference proteome</keyword>
<dbReference type="Pfam" id="PF14292">
    <property type="entry name" value="SusE"/>
    <property type="match status" value="2"/>
</dbReference>
<dbReference type="Proteomes" id="UP000662783">
    <property type="component" value="Chromosome"/>
</dbReference>
<proteinExistence type="predicted"/>
<protein>
    <submittedName>
        <fullName evidence="2">SusE domain-containing protein</fullName>
    </submittedName>
</protein>
<dbReference type="EMBL" id="CP070608">
    <property type="protein sequence ID" value="QSE96241.1"/>
    <property type="molecule type" value="Genomic_DNA"/>
</dbReference>
<dbReference type="InterPro" id="IPR025970">
    <property type="entry name" value="SusE"/>
</dbReference>
<dbReference type="GO" id="GO:0019867">
    <property type="term" value="C:outer membrane"/>
    <property type="evidence" value="ECO:0007669"/>
    <property type="project" value="InterPro"/>
</dbReference>
<accession>A0A974WE04</accession>
<evidence type="ECO:0000313" key="3">
    <source>
        <dbReference type="Proteomes" id="UP000662783"/>
    </source>
</evidence>
<evidence type="ECO:0000313" key="2">
    <source>
        <dbReference type="EMBL" id="QSE96241.1"/>
    </source>
</evidence>
<feature type="domain" description="SusE outer membrane protein" evidence="1">
    <location>
        <begin position="37"/>
        <end position="131"/>
    </location>
</feature>
<gene>
    <name evidence="2" type="ORF">JR347_11525</name>
</gene>
<dbReference type="PROSITE" id="PS51257">
    <property type="entry name" value="PROKAR_LIPOPROTEIN"/>
    <property type="match status" value="1"/>
</dbReference>
<feature type="domain" description="SusE outer membrane protein" evidence="1">
    <location>
        <begin position="159"/>
        <end position="255"/>
    </location>
</feature>
<reference evidence="2" key="1">
    <citation type="submission" date="2021-02" db="EMBL/GenBank/DDBJ databases">
        <title>Fulvivirga sp. S481 isolated from sea water.</title>
        <authorList>
            <person name="Bae S.S."/>
            <person name="Baek K."/>
        </authorList>
    </citation>
    <scope>NUCLEOTIDE SEQUENCE</scope>
    <source>
        <strain evidence="2">S481</strain>
    </source>
</reference>
<sequence length="485" mass="52242">MKINICLFLIAGFFFIASCSEEEIDAPVTGKESLDNFSLIPVEGTIDVSLVEPDKEVIVSWTEAVSGLNSDVTYTWVAFDESGSITNPALSIPSDNEGLSTQLTFTNSQLDDALSSLGVAKGQSVTFNWNVIANNGDYTLTAETSTVTLERGEDGMSNFFLISPSDGAGVSLISATPDEIVEIIWQESFVSTGGDITYEWQADADGGDFDTPLLTLPSNNSGVENYLTLTFQQLEDALADVGIDPGATAMLDWRVVATSGNFSSISNVYSVSITRYLVEIPQLFLVGDATAAGWDNNNNNPALFRDPVNTGKFYYKGYFNAGAFKILEVKGQWQPQWGSVGDGILGVNDGTGSDPGTINVSSAGYYEFVFNGATRTYTFEPVDITGSASYTTVAIIGSATPNGWNDPDTDMVQSTVDSHIWFITSESLVNGEMKFRANDGWDVNWGSDTAPYGQGSFGGPNIPVTEATYTIWFNDLDGRYALIEE</sequence>
<dbReference type="KEGG" id="fuv:JR347_11525"/>
<dbReference type="GO" id="GO:2001070">
    <property type="term" value="F:starch binding"/>
    <property type="evidence" value="ECO:0007669"/>
    <property type="project" value="InterPro"/>
</dbReference>
<dbReference type="RefSeq" id="WP_205720758.1">
    <property type="nucleotide sequence ID" value="NZ_CP070608.1"/>
</dbReference>
<dbReference type="Gene3D" id="2.60.40.3620">
    <property type="match status" value="2"/>
</dbReference>
<name>A0A974WE04_9BACT</name>
<evidence type="ECO:0000259" key="1">
    <source>
        <dbReference type="Pfam" id="PF14292"/>
    </source>
</evidence>